<keyword evidence="9" id="KW-1015">Disulfide bond</keyword>
<evidence type="ECO:0000313" key="17">
    <source>
        <dbReference type="Proteomes" id="UP001364617"/>
    </source>
</evidence>
<comment type="subcellular location">
    <subcellularLocation>
        <location evidence="1">Membrane</location>
        <topology evidence="1">Single-pass type I membrane protein</topology>
    </subcellularLocation>
</comment>
<feature type="transmembrane region" description="Helical" evidence="13">
    <location>
        <begin position="216"/>
        <end position="238"/>
    </location>
</feature>
<dbReference type="PANTHER" id="PTHR19944">
    <property type="entry name" value="MHC CLASS II-RELATED"/>
    <property type="match status" value="1"/>
</dbReference>
<dbReference type="InterPro" id="IPR001003">
    <property type="entry name" value="MHC_II_a_N"/>
</dbReference>
<dbReference type="AlphaFoldDB" id="A0AAN9D2K5"/>
<dbReference type="InterPro" id="IPR050160">
    <property type="entry name" value="MHC/Immunoglobulin"/>
</dbReference>
<dbReference type="InterPro" id="IPR011162">
    <property type="entry name" value="MHC_I/II-like_Ag-recog"/>
</dbReference>
<evidence type="ECO:0000256" key="13">
    <source>
        <dbReference type="SAM" id="Phobius"/>
    </source>
</evidence>
<sequence length="244" mass="27910">MLRRIFLCLTFAVFWSFSRAQGSEHLMRQLTYCHIELMDAGFELEFDGQELWHVDPTHFTARRRLPEFASDWTLNRSLPSQAHYSIGTCFYNIPRCVAGENNPPQSIVPPDTLLYSESDVKLGVENTLICSVSNFHPPPVNISWRRNGEPVSERDVSETQYYSDRDFGFRVFSYLSFSPERGDVYSCSVRHRGLQEELTRFWEVEEPEDSPEVETAVLVVGILVGFLGFVAGIILIVMSKTPAV</sequence>
<keyword evidence="8 13" id="KW-0472">Membrane</keyword>
<keyword evidence="4 14" id="KW-0732">Signal</keyword>
<dbReference type="InterPro" id="IPR007110">
    <property type="entry name" value="Ig-like_dom"/>
</dbReference>
<dbReference type="Gene3D" id="2.60.40.10">
    <property type="entry name" value="Immunoglobulins"/>
    <property type="match status" value="1"/>
</dbReference>
<dbReference type="SUPFAM" id="SSF48726">
    <property type="entry name" value="Immunoglobulin"/>
    <property type="match status" value="1"/>
</dbReference>
<dbReference type="PANTHER" id="PTHR19944:SF86">
    <property type="entry name" value="HLA CLASS II HISTOCOMPATIBILITY ANTIGEN, DR ALPHA CHAIN"/>
    <property type="match status" value="1"/>
</dbReference>
<accession>A0AAN9D2K5</accession>
<dbReference type="GO" id="GO:0042613">
    <property type="term" value="C:MHC class II protein complex"/>
    <property type="evidence" value="ECO:0007669"/>
    <property type="project" value="UniProtKB-KW"/>
</dbReference>
<evidence type="ECO:0000256" key="5">
    <source>
        <dbReference type="ARBA" id="ARBA00022859"/>
    </source>
</evidence>
<keyword evidence="7" id="KW-1064">Adaptive immunity</keyword>
<evidence type="ECO:0000256" key="14">
    <source>
        <dbReference type="SAM" id="SignalP"/>
    </source>
</evidence>
<keyword evidence="11" id="KW-0491">MHC II</keyword>
<dbReference type="Pfam" id="PF00993">
    <property type="entry name" value="MHC_II_alpha"/>
    <property type="match status" value="1"/>
</dbReference>
<evidence type="ECO:0000313" key="16">
    <source>
        <dbReference type="EMBL" id="KAK7158365.1"/>
    </source>
</evidence>
<dbReference type="SMART" id="SM00407">
    <property type="entry name" value="IGc1"/>
    <property type="match status" value="1"/>
</dbReference>
<evidence type="ECO:0000256" key="3">
    <source>
        <dbReference type="ARBA" id="ARBA00022692"/>
    </source>
</evidence>
<dbReference type="InterPro" id="IPR036179">
    <property type="entry name" value="Ig-like_dom_sf"/>
</dbReference>
<dbReference type="InterPro" id="IPR013783">
    <property type="entry name" value="Ig-like_fold"/>
</dbReference>
<evidence type="ECO:0000256" key="10">
    <source>
        <dbReference type="ARBA" id="ARBA00023180"/>
    </source>
</evidence>
<dbReference type="EMBL" id="JAYKXH010000009">
    <property type="protein sequence ID" value="KAK7158365.1"/>
    <property type="molecule type" value="Genomic_DNA"/>
</dbReference>
<keyword evidence="6 13" id="KW-1133">Transmembrane helix</keyword>
<evidence type="ECO:0000256" key="11">
    <source>
        <dbReference type="ARBA" id="ARBA00023182"/>
    </source>
</evidence>
<dbReference type="PROSITE" id="PS50835">
    <property type="entry name" value="IG_LIKE"/>
    <property type="match status" value="1"/>
</dbReference>
<evidence type="ECO:0000256" key="1">
    <source>
        <dbReference type="ARBA" id="ARBA00004479"/>
    </source>
</evidence>
<comment type="similarity">
    <text evidence="2">Belongs to the MHC class II family.</text>
</comment>
<dbReference type="CDD" id="cd05767">
    <property type="entry name" value="IgC1_MHC_II_alpha"/>
    <property type="match status" value="1"/>
</dbReference>
<evidence type="ECO:0000256" key="4">
    <source>
        <dbReference type="ARBA" id="ARBA00022729"/>
    </source>
</evidence>
<keyword evidence="10" id="KW-0325">Glycoprotein</keyword>
<keyword evidence="12" id="KW-0393">Immunoglobulin domain</keyword>
<dbReference type="GO" id="GO:0002504">
    <property type="term" value="P:antigen processing and presentation of peptide or polysaccharide antigen via MHC class II"/>
    <property type="evidence" value="ECO:0007669"/>
    <property type="project" value="UniProtKB-KW"/>
</dbReference>
<protein>
    <recommendedName>
        <fullName evidence="15">Ig-like domain-containing protein</fullName>
    </recommendedName>
</protein>
<dbReference type="InterPro" id="IPR003006">
    <property type="entry name" value="Ig/MHC_CS"/>
</dbReference>
<evidence type="ECO:0000256" key="12">
    <source>
        <dbReference type="ARBA" id="ARBA00023319"/>
    </source>
</evidence>
<feature type="chain" id="PRO_5043034349" description="Ig-like domain-containing protein" evidence="14">
    <location>
        <begin position="21"/>
        <end position="244"/>
    </location>
</feature>
<dbReference type="Pfam" id="PF07654">
    <property type="entry name" value="C1-set"/>
    <property type="match status" value="1"/>
</dbReference>
<organism evidence="16 17">
    <name type="scientific">Phoxinus phoxinus</name>
    <name type="common">Eurasian minnow</name>
    <dbReference type="NCBI Taxonomy" id="58324"/>
    <lineage>
        <taxon>Eukaryota</taxon>
        <taxon>Metazoa</taxon>
        <taxon>Chordata</taxon>
        <taxon>Craniata</taxon>
        <taxon>Vertebrata</taxon>
        <taxon>Euteleostomi</taxon>
        <taxon>Actinopterygii</taxon>
        <taxon>Neopterygii</taxon>
        <taxon>Teleostei</taxon>
        <taxon>Ostariophysi</taxon>
        <taxon>Cypriniformes</taxon>
        <taxon>Leuciscidae</taxon>
        <taxon>Phoxininae</taxon>
        <taxon>Phoxinus</taxon>
    </lineage>
</organism>
<dbReference type="Gene3D" id="3.10.320.10">
    <property type="entry name" value="Class II Histocompatibility Antigen, M Beta Chain, Chain B, domain 1"/>
    <property type="match status" value="1"/>
</dbReference>
<evidence type="ECO:0000256" key="9">
    <source>
        <dbReference type="ARBA" id="ARBA00023157"/>
    </source>
</evidence>
<comment type="caution">
    <text evidence="16">The sequence shown here is derived from an EMBL/GenBank/DDBJ whole genome shotgun (WGS) entry which is preliminary data.</text>
</comment>
<keyword evidence="5" id="KW-0391">Immunity</keyword>
<gene>
    <name evidence="16" type="ORF">R3I93_009545</name>
</gene>
<evidence type="ECO:0000256" key="2">
    <source>
        <dbReference type="ARBA" id="ARBA00007394"/>
    </source>
</evidence>
<name>A0AAN9D2K5_9TELE</name>
<dbReference type="InterPro" id="IPR003597">
    <property type="entry name" value="Ig_C1-set"/>
</dbReference>
<dbReference type="InterPro" id="IPR014745">
    <property type="entry name" value="MHC_II_a/b_N"/>
</dbReference>
<proteinExistence type="inferred from homology"/>
<evidence type="ECO:0000256" key="6">
    <source>
        <dbReference type="ARBA" id="ARBA00022989"/>
    </source>
</evidence>
<dbReference type="SUPFAM" id="SSF54452">
    <property type="entry name" value="MHC antigen-recognition domain"/>
    <property type="match status" value="1"/>
</dbReference>
<evidence type="ECO:0000259" key="15">
    <source>
        <dbReference type="PROSITE" id="PS50835"/>
    </source>
</evidence>
<feature type="domain" description="Ig-like" evidence="15">
    <location>
        <begin position="104"/>
        <end position="199"/>
    </location>
</feature>
<reference evidence="16 17" key="1">
    <citation type="submission" date="2024-02" db="EMBL/GenBank/DDBJ databases">
        <title>Chromosome-level genome assembly of the Eurasian Minnow (Phoxinus phoxinus).</title>
        <authorList>
            <person name="Oriowo T.O."/>
            <person name="Martin S."/>
            <person name="Stange M."/>
            <person name="Chrysostomakis Y."/>
            <person name="Brown T."/>
            <person name="Winkler S."/>
            <person name="Kukowka S."/>
            <person name="Myers E.W."/>
            <person name="Bohne A."/>
        </authorList>
    </citation>
    <scope>NUCLEOTIDE SEQUENCE [LARGE SCALE GENOMIC DNA]</scope>
    <source>
        <strain evidence="16">ZFMK-TIS-60720</strain>
        <tissue evidence="16">Whole Organism</tissue>
    </source>
</reference>
<dbReference type="Proteomes" id="UP001364617">
    <property type="component" value="Unassembled WGS sequence"/>
</dbReference>
<dbReference type="PROSITE" id="PS00290">
    <property type="entry name" value="IG_MHC"/>
    <property type="match status" value="1"/>
</dbReference>
<dbReference type="GO" id="GO:0002250">
    <property type="term" value="P:adaptive immune response"/>
    <property type="evidence" value="ECO:0007669"/>
    <property type="project" value="UniProtKB-KW"/>
</dbReference>
<evidence type="ECO:0000256" key="8">
    <source>
        <dbReference type="ARBA" id="ARBA00023136"/>
    </source>
</evidence>
<keyword evidence="17" id="KW-1185">Reference proteome</keyword>
<keyword evidence="3 13" id="KW-0812">Transmembrane</keyword>
<evidence type="ECO:0000256" key="7">
    <source>
        <dbReference type="ARBA" id="ARBA00023130"/>
    </source>
</evidence>
<feature type="signal peptide" evidence="14">
    <location>
        <begin position="1"/>
        <end position="20"/>
    </location>
</feature>